<dbReference type="InterPro" id="IPR034505">
    <property type="entry name" value="Coproporphyrinogen-III_oxidase"/>
</dbReference>
<dbReference type="Gene3D" id="3.30.750.200">
    <property type="match status" value="1"/>
</dbReference>
<name>A0A094Q559_9ZZZZ</name>
<evidence type="ECO:0000313" key="3">
    <source>
        <dbReference type="EMBL" id="KGA17234.1"/>
    </source>
</evidence>
<dbReference type="PROSITE" id="PS51918">
    <property type="entry name" value="RADICAL_SAM"/>
    <property type="match status" value="1"/>
</dbReference>
<dbReference type="Pfam" id="PF04055">
    <property type="entry name" value="Radical_SAM"/>
    <property type="match status" value="1"/>
</dbReference>
<reference evidence="3" key="1">
    <citation type="submission" date="2014-05" db="EMBL/GenBank/DDBJ databases">
        <title>Key roles for freshwater Actinobacteria revealed by deep metagenomic sequencing.</title>
        <authorList>
            <person name="Ghai R."/>
            <person name="Mizuno C.M."/>
            <person name="Picazo A."/>
            <person name="Camacho A."/>
            <person name="Rodriguez-Valera F."/>
        </authorList>
    </citation>
    <scope>NUCLEOTIDE SEQUENCE</scope>
</reference>
<dbReference type="SFLD" id="SFLDF00288">
    <property type="entry name" value="HemN-like__clustered_with_nucl"/>
    <property type="match status" value="1"/>
</dbReference>
<dbReference type="SFLD" id="SFLDG01082">
    <property type="entry name" value="B12-binding_domain_containing"/>
    <property type="match status" value="1"/>
</dbReference>
<dbReference type="PANTHER" id="PTHR13932:SF5">
    <property type="entry name" value="RADICAL S-ADENOSYL METHIONINE DOMAIN-CONTAINING PROTEIN 1, MITOCHONDRIAL"/>
    <property type="match status" value="1"/>
</dbReference>
<gene>
    <name evidence="3" type="ORF">GM50_12375</name>
</gene>
<dbReference type="GO" id="GO:0006779">
    <property type="term" value="P:porphyrin-containing compound biosynthetic process"/>
    <property type="evidence" value="ECO:0007669"/>
    <property type="project" value="InterPro"/>
</dbReference>
<dbReference type="SUPFAM" id="SSF102114">
    <property type="entry name" value="Radical SAM enzymes"/>
    <property type="match status" value="1"/>
</dbReference>
<dbReference type="SFLD" id="SFLDF00562">
    <property type="entry name" value="HemN-like__clustered_with_heat"/>
    <property type="match status" value="1"/>
</dbReference>
<dbReference type="GO" id="GO:0005737">
    <property type="term" value="C:cytoplasm"/>
    <property type="evidence" value="ECO:0007669"/>
    <property type="project" value="InterPro"/>
</dbReference>
<dbReference type="PANTHER" id="PTHR13932">
    <property type="entry name" value="COPROPORPHYRINIGEN III OXIDASE"/>
    <property type="match status" value="1"/>
</dbReference>
<evidence type="ECO:0000259" key="2">
    <source>
        <dbReference type="PROSITE" id="PS51918"/>
    </source>
</evidence>
<dbReference type="SMART" id="SM00729">
    <property type="entry name" value="Elp3"/>
    <property type="match status" value="1"/>
</dbReference>
<dbReference type="GO" id="GO:0051539">
    <property type="term" value="F:4 iron, 4 sulfur cluster binding"/>
    <property type="evidence" value="ECO:0007669"/>
    <property type="project" value="InterPro"/>
</dbReference>
<dbReference type="InterPro" id="IPR006638">
    <property type="entry name" value="Elp3/MiaA/NifB-like_rSAM"/>
</dbReference>
<dbReference type="EMBL" id="JNSK01000047">
    <property type="protein sequence ID" value="KGA17234.1"/>
    <property type="molecule type" value="Genomic_DNA"/>
</dbReference>
<feature type="domain" description="Radical SAM core" evidence="2">
    <location>
        <begin position="3"/>
        <end position="242"/>
    </location>
</feature>
<dbReference type="InterPro" id="IPR004559">
    <property type="entry name" value="HemW-like"/>
</dbReference>
<evidence type="ECO:0000256" key="1">
    <source>
        <dbReference type="ARBA" id="ARBA00006100"/>
    </source>
</evidence>
<dbReference type="InterPro" id="IPR058240">
    <property type="entry name" value="rSAM_sf"/>
</dbReference>
<dbReference type="NCBIfam" id="TIGR00539">
    <property type="entry name" value="hemN_rel"/>
    <property type="match status" value="1"/>
</dbReference>
<dbReference type="InterPro" id="IPR007197">
    <property type="entry name" value="rSAM"/>
</dbReference>
<dbReference type="SFLD" id="SFLDG01065">
    <property type="entry name" value="anaerobic_coproporphyrinogen-I"/>
    <property type="match status" value="1"/>
</dbReference>
<protein>
    <recommendedName>
        <fullName evidence="2">Radical SAM core domain-containing protein</fullName>
    </recommendedName>
</protein>
<dbReference type="SFLD" id="SFLDS00029">
    <property type="entry name" value="Radical_SAM"/>
    <property type="match status" value="1"/>
</dbReference>
<dbReference type="CDD" id="cd01335">
    <property type="entry name" value="Radical_SAM"/>
    <property type="match status" value="1"/>
</dbReference>
<sequence>MEKHGTMSKLLSFYVHIPYCIKRCGYCDFNTYTPSELQDGATLEIVSGDYIDAVLKELEFAPTDVVPTIFFGGGTPSLIPPHDLGRVIAAIKARNGLTEDCEITLEANPDSVTAEKLEGYFAAGFNRISFGMQSTSTHVLKVLDRTHDPENVKRAVDMARAAGFLSISVDLIYGTPGESLKDWQSTVTQALNLGVDHISAYALIIEDGTKLAAQIKRGDVASPDDDLMADMYLYIDQACGFKGLKWYELSNWAKPGHECRHNIAYWKSADWWGLGPGAHSHIDRKRFWNVKHPTAYKQRLFDGLSPIADSEELSDEIRRSEYIMLSSRLRTGIAKRALTVAQYERLAEYIKADQIIDGPDALVLTATGRLMADRIVADLLA</sequence>
<organism evidence="3">
    <name type="scientific">freshwater metagenome</name>
    <dbReference type="NCBI Taxonomy" id="449393"/>
    <lineage>
        <taxon>unclassified sequences</taxon>
        <taxon>metagenomes</taxon>
        <taxon>ecological metagenomes</taxon>
    </lineage>
</organism>
<comment type="similarity">
    <text evidence="1">Belongs to the anaerobic coproporphyrinogen-III oxidase family. HemW subfamily.</text>
</comment>
<accession>A0A094Q559</accession>
<comment type="caution">
    <text evidence="3">The sequence shown here is derived from an EMBL/GenBank/DDBJ whole genome shotgun (WGS) entry which is preliminary data.</text>
</comment>
<dbReference type="AlphaFoldDB" id="A0A094Q559"/>
<dbReference type="GO" id="GO:0004109">
    <property type="term" value="F:coproporphyrinogen oxidase activity"/>
    <property type="evidence" value="ECO:0007669"/>
    <property type="project" value="InterPro"/>
</dbReference>
<proteinExistence type="inferred from homology"/>